<protein>
    <recommendedName>
        <fullName evidence="3">DUF4283 domain-containing protein</fullName>
    </recommendedName>
</protein>
<evidence type="ECO:0000313" key="2">
    <source>
        <dbReference type="Proteomes" id="UP000289738"/>
    </source>
</evidence>
<comment type="caution">
    <text evidence="1">The sequence shown here is derived from an EMBL/GenBank/DDBJ whole genome shotgun (WGS) entry which is preliminary data.</text>
</comment>
<accession>A0A445DN82</accession>
<keyword evidence="2" id="KW-1185">Reference proteome</keyword>
<organism evidence="1 2">
    <name type="scientific">Arachis hypogaea</name>
    <name type="common">Peanut</name>
    <dbReference type="NCBI Taxonomy" id="3818"/>
    <lineage>
        <taxon>Eukaryota</taxon>
        <taxon>Viridiplantae</taxon>
        <taxon>Streptophyta</taxon>
        <taxon>Embryophyta</taxon>
        <taxon>Tracheophyta</taxon>
        <taxon>Spermatophyta</taxon>
        <taxon>Magnoliopsida</taxon>
        <taxon>eudicotyledons</taxon>
        <taxon>Gunneridae</taxon>
        <taxon>Pentapetalae</taxon>
        <taxon>rosids</taxon>
        <taxon>fabids</taxon>
        <taxon>Fabales</taxon>
        <taxon>Fabaceae</taxon>
        <taxon>Papilionoideae</taxon>
        <taxon>50 kb inversion clade</taxon>
        <taxon>dalbergioids sensu lato</taxon>
        <taxon>Dalbergieae</taxon>
        <taxon>Pterocarpus clade</taxon>
        <taxon>Arachis</taxon>
    </lineage>
</organism>
<proteinExistence type="predicted"/>
<evidence type="ECO:0000313" key="1">
    <source>
        <dbReference type="EMBL" id="RYR64625.1"/>
    </source>
</evidence>
<gene>
    <name evidence="1" type="ORF">Ahy_A03g010694</name>
</gene>
<reference evidence="1 2" key="1">
    <citation type="submission" date="2019-01" db="EMBL/GenBank/DDBJ databases">
        <title>Sequencing of cultivated peanut Arachis hypogaea provides insights into genome evolution and oil improvement.</title>
        <authorList>
            <person name="Chen X."/>
        </authorList>
    </citation>
    <scope>NUCLEOTIDE SEQUENCE [LARGE SCALE GENOMIC DNA]</scope>
    <source>
        <strain evidence="2">cv. Fuhuasheng</strain>
        <tissue evidence="1">Leaves</tissue>
    </source>
</reference>
<dbReference type="AlphaFoldDB" id="A0A445DN82"/>
<sequence>MANHEDQSIEGKVISINPDEDASFAAENLNLVGKILSNKEVSFSTCRAALLGIWGHPEGVTISDVGRNKVLISFKDVRKGIQIRNGGP</sequence>
<name>A0A445DN82_ARAHY</name>
<dbReference type="Proteomes" id="UP000289738">
    <property type="component" value="Chromosome A03"/>
</dbReference>
<dbReference type="EMBL" id="SDMP01000003">
    <property type="protein sequence ID" value="RYR64625.1"/>
    <property type="molecule type" value="Genomic_DNA"/>
</dbReference>
<evidence type="ECO:0008006" key="3">
    <source>
        <dbReference type="Google" id="ProtNLM"/>
    </source>
</evidence>